<dbReference type="Proteomes" id="UP001055072">
    <property type="component" value="Unassembled WGS sequence"/>
</dbReference>
<sequence>MSLSLDNGSSYAKRRLTHISLINQLRAIGAQADLDLPRVVVIGNQSAGKSSLVEAISGITVPRDAGTCTRCPIECRMSLGPQWTCQISIRWEFGSDGSTDNNIREVPFGSHIHKKDEVEAMLRRAQAAVLNPGQDAQNYLSLSAKQLKHLGQSQLQFSRNTICIDLSGPDMTDLAFVDLPGIIQNAQPEVVRLVEQLVASHIKGNSVILVTLPMSDDIENQKALQLAKEADPFGLRTVGVLTKPDTIPPGATKSRELWLEVIEGRRFPLKLGYFCTRQPDEDERAAHITQEDARAAESDFFENTAPWSRSTHRHRFGTQNLVANISAHLVKIIDESLPLLTDETNRQLSLCKTRLAAIPPVTSEPFSFVLELVQRFCANMRAYVKGDAEAAALVQKNSAVYQDMKIKIRSTAPVFIPYTAGHTSILPGTSVFAELQRLEDGENAKVITSFQKQITIGQIQAKIKSALTRELPNNVPYVVKLLLIKEFQSDWHDIVQRAGEQVFEGLKNHTTSLVLEGFGQYTHLRPLVENAVQALLEDKRDSMTAQISKLIKYESTAYTQNDHYLSDGKEKFLAQYKALRMKNLKKTQPAAAVASIGTPVTPTSPAAPARPLFSPSPELRVADYQQGAVPRQTATTAPGAKNLIGAPLNALPFKFSDASPSGGVPTQSPDHKPPFSFSPESTSSRSAPALLTDDARTEELKNVIEGLKRLGYAGVRPEDLQKLSPSDEYEEELALMAEVRAYFKVAYKRIIDYVPLAIDHELLYAFTDDLQFHLLSALGINGTEAVAKCAGYLAEDPDIVAEREELLSRKMRLLGVQAELLKVNMLVKG</sequence>
<proteinExistence type="predicted"/>
<protein>
    <submittedName>
        <fullName evidence="1">P-loop containing nucleoside triphosphate hydrolase protein</fullName>
    </submittedName>
</protein>
<evidence type="ECO:0000313" key="2">
    <source>
        <dbReference type="Proteomes" id="UP001055072"/>
    </source>
</evidence>
<evidence type="ECO:0000313" key="1">
    <source>
        <dbReference type="EMBL" id="KAI0087492.1"/>
    </source>
</evidence>
<accession>A0ACB8TZH3</accession>
<keyword evidence="2" id="KW-1185">Reference proteome</keyword>
<name>A0ACB8TZH3_9APHY</name>
<organism evidence="1 2">
    <name type="scientific">Irpex rosettiformis</name>
    <dbReference type="NCBI Taxonomy" id="378272"/>
    <lineage>
        <taxon>Eukaryota</taxon>
        <taxon>Fungi</taxon>
        <taxon>Dikarya</taxon>
        <taxon>Basidiomycota</taxon>
        <taxon>Agaricomycotina</taxon>
        <taxon>Agaricomycetes</taxon>
        <taxon>Polyporales</taxon>
        <taxon>Irpicaceae</taxon>
        <taxon>Irpex</taxon>
    </lineage>
</organism>
<comment type="caution">
    <text evidence="1">The sequence shown here is derived from an EMBL/GenBank/DDBJ whole genome shotgun (WGS) entry which is preliminary data.</text>
</comment>
<dbReference type="EMBL" id="MU274917">
    <property type="protein sequence ID" value="KAI0087492.1"/>
    <property type="molecule type" value="Genomic_DNA"/>
</dbReference>
<gene>
    <name evidence="1" type="ORF">BDY19DRAFT_954004</name>
</gene>
<keyword evidence="1" id="KW-0378">Hydrolase</keyword>
<reference evidence="1" key="1">
    <citation type="journal article" date="2021" name="Environ. Microbiol.">
        <title>Gene family expansions and transcriptome signatures uncover fungal adaptations to wood decay.</title>
        <authorList>
            <person name="Hage H."/>
            <person name="Miyauchi S."/>
            <person name="Viragh M."/>
            <person name="Drula E."/>
            <person name="Min B."/>
            <person name="Chaduli D."/>
            <person name="Navarro D."/>
            <person name="Favel A."/>
            <person name="Norest M."/>
            <person name="Lesage-Meessen L."/>
            <person name="Balint B."/>
            <person name="Merenyi Z."/>
            <person name="de Eugenio L."/>
            <person name="Morin E."/>
            <person name="Martinez A.T."/>
            <person name="Baldrian P."/>
            <person name="Stursova M."/>
            <person name="Martinez M.J."/>
            <person name="Novotny C."/>
            <person name="Magnuson J.K."/>
            <person name="Spatafora J.W."/>
            <person name="Maurice S."/>
            <person name="Pangilinan J."/>
            <person name="Andreopoulos W."/>
            <person name="LaButti K."/>
            <person name="Hundley H."/>
            <person name="Na H."/>
            <person name="Kuo A."/>
            <person name="Barry K."/>
            <person name="Lipzen A."/>
            <person name="Henrissat B."/>
            <person name="Riley R."/>
            <person name="Ahrendt S."/>
            <person name="Nagy L.G."/>
            <person name="Grigoriev I.V."/>
            <person name="Martin F."/>
            <person name="Rosso M.N."/>
        </authorList>
    </citation>
    <scope>NUCLEOTIDE SEQUENCE</scope>
    <source>
        <strain evidence="1">CBS 384.51</strain>
    </source>
</reference>